<protein>
    <submittedName>
        <fullName evidence="1">Urease accessory protein UreJ</fullName>
    </submittedName>
</protein>
<evidence type="ECO:0000313" key="2">
    <source>
        <dbReference type="Proteomes" id="UP000183794"/>
    </source>
</evidence>
<dbReference type="AlphaFoldDB" id="A0A090IA34"/>
<dbReference type="HOGENOM" id="CLU_088877_2_0_6"/>
<dbReference type="Pfam" id="PF04955">
    <property type="entry name" value="HupE_UreJ"/>
    <property type="match status" value="1"/>
</dbReference>
<accession>A0A090IA34</accession>
<reference evidence="1 2" key="1">
    <citation type="submission" date="2016-11" db="EMBL/GenBank/DDBJ databases">
        <authorList>
            <person name="Jaros S."/>
            <person name="Januszkiewicz K."/>
            <person name="Wedrychowicz H."/>
        </authorList>
    </citation>
    <scope>NUCLEOTIDE SEQUENCE [LARGE SCALE GENOMIC DNA]</scope>
    <source>
        <strain evidence="1">NVI 5450</strain>
    </source>
</reference>
<evidence type="ECO:0000313" key="1">
    <source>
        <dbReference type="EMBL" id="SGY83284.1"/>
    </source>
</evidence>
<dbReference type="InterPro" id="IPR007038">
    <property type="entry name" value="HupE_UreJ"/>
</dbReference>
<dbReference type="PIRSF" id="PIRSF016919">
    <property type="entry name" value="HupE_UreJ"/>
    <property type="match status" value="1"/>
</dbReference>
<organism evidence="1 2">
    <name type="scientific">Moritella viscosa</name>
    <dbReference type="NCBI Taxonomy" id="80854"/>
    <lineage>
        <taxon>Bacteria</taxon>
        <taxon>Pseudomonadati</taxon>
        <taxon>Pseudomonadota</taxon>
        <taxon>Gammaproteobacteria</taxon>
        <taxon>Alteromonadales</taxon>
        <taxon>Moritellaceae</taxon>
        <taxon>Moritella</taxon>
    </lineage>
</organism>
<name>A0A090IA34_9GAMM</name>
<sequence length="210" mass="21719">MFKSLFSKQAVSEQDASKKVISLAARLTAISTAVFSGSVLAHTGPETFMASTFTDGLLHPLMGLDHFVMLLGVGFLAAQMKGKQVSIILGALVTMLIGTGFGALTGLITGMESLILASVFIVAVAVWKQSQQVAAKVNLLSSAAVVMVLFHGWAHGVEAPAAQLVLFVPGMLISAAALLTLGAVIGRQISAKWLSPWLGLSGVLVAFLGA</sequence>
<dbReference type="Proteomes" id="UP000183794">
    <property type="component" value="Unassembled WGS sequence"/>
</dbReference>
<dbReference type="OrthoDB" id="9808192at2"/>
<dbReference type="RefSeq" id="WP_045109001.1">
    <property type="nucleotide sequence ID" value="NZ_CAWRBC010000063.1"/>
</dbReference>
<proteinExistence type="predicted"/>
<gene>
    <name evidence="1" type="ORF">NVI5450_0253</name>
</gene>
<dbReference type="PATRIC" id="fig|80854.5.peg.580"/>
<dbReference type="KEGG" id="mvs:MVIS_0551"/>
<dbReference type="STRING" id="80854.MVIS_0551"/>
<dbReference type="EMBL" id="FPLD01000007">
    <property type="protein sequence ID" value="SGY83284.1"/>
    <property type="molecule type" value="Genomic_DNA"/>
</dbReference>